<feature type="domain" description="NADH-rubredoxin oxidoreductase C-terminal" evidence="5">
    <location>
        <begin position="314"/>
        <end position="380"/>
    </location>
</feature>
<dbReference type="Proteomes" id="UP000054874">
    <property type="component" value="Unassembled WGS sequence"/>
</dbReference>
<dbReference type="RefSeq" id="WP_058353644.1">
    <property type="nucleotide sequence ID" value="NZ_CABMMD010000186.1"/>
</dbReference>
<dbReference type="PRINTS" id="PR00411">
    <property type="entry name" value="PNDRDTASEI"/>
</dbReference>
<reference evidence="6 7" key="1">
    <citation type="submission" date="2015-11" db="EMBL/GenBank/DDBJ databases">
        <title>Butyribacter intestini gen. nov., sp. nov., a butyric acid-producing bacterium of the family Lachnospiraceae isolated from the human faeces.</title>
        <authorList>
            <person name="Zou Y."/>
            <person name="Xue W."/>
            <person name="Luo G."/>
            <person name="Lv M."/>
        </authorList>
    </citation>
    <scope>NUCLEOTIDE SEQUENCE [LARGE SCALE GENOMIC DNA]</scope>
    <source>
        <strain evidence="6 7">ACET-33324</strain>
    </source>
</reference>
<keyword evidence="7" id="KW-1185">Reference proteome</keyword>
<accession>A0A0V8QCE9</accession>
<name>A0A0V8QCE9_9FIRM</name>
<dbReference type="SUPFAM" id="SSF51905">
    <property type="entry name" value="FAD/NAD(P)-binding domain"/>
    <property type="match status" value="1"/>
</dbReference>
<proteinExistence type="predicted"/>
<protein>
    <submittedName>
        <fullName evidence="6">Nitrate reductase</fullName>
    </submittedName>
</protein>
<dbReference type="InterPro" id="IPR023753">
    <property type="entry name" value="FAD/NAD-binding_dom"/>
</dbReference>
<keyword evidence="2" id="KW-0285">Flavoprotein</keyword>
<evidence type="ECO:0000256" key="2">
    <source>
        <dbReference type="ARBA" id="ARBA00022630"/>
    </source>
</evidence>
<dbReference type="InterPro" id="IPR016156">
    <property type="entry name" value="FAD/NAD-linked_Rdtase_dimer_sf"/>
</dbReference>
<dbReference type="PANTHER" id="PTHR43429:SF3">
    <property type="entry name" value="NITRITE REDUCTASE [NAD(P)H]"/>
    <property type="match status" value="1"/>
</dbReference>
<dbReference type="STRING" id="290052.ASU35_03170"/>
<dbReference type="OrthoDB" id="9807946at2"/>
<evidence type="ECO:0000259" key="5">
    <source>
        <dbReference type="Pfam" id="PF18267"/>
    </source>
</evidence>
<dbReference type="InterPro" id="IPR041575">
    <property type="entry name" value="Rubredoxin_C"/>
</dbReference>
<dbReference type="EMBL" id="LNAM01000186">
    <property type="protein sequence ID" value="KSV58051.1"/>
    <property type="molecule type" value="Genomic_DNA"/>
</dbReference>
<feature type="domain" description="FAD/NAD(P)-binding" evidence="4">
    <location>
        <begin position="2"/>
        <end position="291"/>
    </location>
</feature>
<evidence type="ECO:0000313" key="7">
    <source>
        <dbReference type="Proteomes" id="UP000054874"/>
    </source>
</evidence>
<dbReference type="Pfam" id="PF07992">
    <property type="entry name" value="Pyr_redox_2"/>
    <property type="match status" value="1"/>
</dbReference>
<dbReference type="PRINTS" id="PR00368">
    <property type="entry name" value="FADPNR"/>
</dbReference>
<keyword evidence="3" id="KW-0274">FAD</keyword>
<evidence type="ECO:0000259" key="4">
    <source>
        <dbReference type="Pfam" id="PF07992"/>
    </source>
</evidence>
<dbReference type="Gene3D" id="3.30.390.30">
    <property type="match status" value="1"/>
</dbReference>
<dbReference type="GO" id="GO:0016491">
    <property type="term" value="F:oxidoreductase activity"/>
    <property type="evidence" value="ECO:0007669"/>
    <property type="project" value="InterPro"/>
</dbReference>
<dbReference type="InterPro" id="IPR036188">
    <property type="entry name" value="FAD/NAD-bd_sf"/>
</dbReference>
<dbReference type="Pfam" id="PF18267">
    <property type="entry name" value="Rubredoxin_C"/>
    <property type="match status" value="1"/>
</dbReference>
<dbReference type="InterPro" id="IPR050260">
    <property type="entry name" value="FAD-bd_OxRdtase"/>
</dbReference>
<evidence type="ECO:0000313" key="6">
    <source>
        <dbReference type="EMBL" id="KSV58051.1"/>
    </source>
</evidence>
<dbReference type="Gene3D" id="3.50.50.60">
    <property type="entry name" value="FAD/NAD(P)-binding domain"/>
    <property type="match status" value="2"/>
</dbReference>
<comment type="caution">
    <text evidence="6">The sequence shown here is derived from an EMBL/GenBank/DDBJ whole genome shotgun (WGS) entry which is preliminary data.</text>
</comment>
<dbReference type="PANTHER" id="PTHR43429">
    <property type="entry name" value="PYRIDINE NUCLEOTIDE-DISULFIDE OXIDOREDUCTASE DOMAIN-CONTAINING"/>
    <property type="match status" value="1"/>
</dbReference>
<evidence type="ECO:0000256" key="3">
    <source>
        <dbReference type="ARBA" id="ARBA00022827"/>
    </source>
</evidence>
<gene>
    <name evidence="6" type="ORF">ASU35_03170</name>
</gene>
<comment type="cofactor">
    <cofactor evidence="1">
        <name>FAD</name>
        <dbReference type="ChEBI" id="CHEBI:57692"/>
    </cofactor>
</comment>
<dbReference type="AlphaFoldDB" id="A0A0V8QCE9"/>
<evidence type="ECO:0000256" key="1">
    <source>
        <dbReference type="ARBA" id="ARBA00001974"/>
    </source>
</evidence>
<organism evidence="6 7">
    <name type="scientific">Acetivibrio ethanolgignens</name>
    <dbReference type="NCBI Taxonomy" id="290052"/>
    <lineage>
        <taxon>Bacteria</taxon>
        <taxon>Bacillati</taxon>
        <taxon>Bacillota</taxon>
        <taxon>Clostridia</taxon>
        <taxon>Eubacteriales</taxon>
        <taxon>Oscillospiraceae</taxon>
        <taxon>Acetivibrio</taxon>
    </lineage>
</organism>
<sequence length="410" mass="45744">MRYIVLGASAAGVNGAMELRRLDPDCEILLISKDEEIYSRCILHQYLAEQRSLEQLCFVGKDFEKNYRVDLRKGIGCTGVCPEKKEILLSDGTTEGYDKLLIATGAHTYLPPIKNLREAKNVTGFRNIEDIEAIREAAETKKNIIMLGSGLVGLDCATGLLERKVSLSLVEMEQWLLNKQLDARAAKVYQDIFAERGVKQYYGVGISELILDENKMITEVVLTDGRHLPCDYCIVTAGVRANVEFLKESGIEINKFGLVYDATGKTSDDNIYGAGDVSGTSPIWPVAVKEGIIAASNMAGVERKMTDFFASKSTMNFFGIPSMSLGEVNPAPEEEVQVEIKETETSYKKILHKHGRITGAILQGDLDYGGILQQLIARKIDISRVKKPIFDIDYSDFFHMDENLEYFYED</sequence>